<feature type="transmembrane region" description="Helical" evidence="1">
    <location>
        <begin position="12"/>
        <end position="32"/>
    </location>
</feature>
<organism evidence="2 3">
    <name type="scientific">Eumeta variegata</name>
    <name type="common">Bagworm moth</name>
    <name type="synonym">Eumeta japonica</name>
    <dbReference type="NCBI Taxonomy" id="151549"/>
    <lineage>
        <taxon>Eukaryota</taxon>
        <taxon>Metazoa</taxon>
        <taxon>Ecdysozoa</taxon>
        <taxon>Arthropoda</taxon>
        <taxon>Hexapoda</taxon>
        <taxon>Insecta</taxon>
        <taxon>Pterygota</taxon>
        <taxon>Neoptera</taxon>
        <taxon>Endopterygota</taxon>
        <taxon>Lepidoptera</taxon>
        <taxon>Glossata</taxon>
        <taxon>Ditrysia</taxon>
        <taxon>Tineoidea</taxon>
        <taxon>Psychidae</taxon>
        <taxon>Oiketicinae</taxon>
        <taxon>Eumeta</taxon>
    </lineage>
</organism>
<keyword evidence="3" id="KW-1185">Reference proteome</keyword>
<keyword evidence="1" id="KW-0472">Membrane</keyword>
<sequence>MCKPDFRTRHIKWLIITNFSFQAIILTDVFFVEFLRSNRACESPEHKWLPPPKDTCNPRNHQFVPCFLSRKRIPDGARGRAIERRVVRRNSHSLDVIQAVTLDPYSVRVWCLAR</sequence>
<evidence type="ECO:0000313" key="3">
    <source>
        <dbReference type="Proteomes" id="UP000299102"/>
    </source>
</evidence>
<keyword evidence="1" id="KW-1133">Transmembrane helix</keyword>
<dbReference type="AlphaFoldDB" id="A0A4C1WWZ3"/>
<gene>
    <name evidence="2" type="ORF">EVAR_97682_1</name>
</gene>
<reference evidence="2 3" key="1">
    <citation type="journal article" date="2019" name="Commun. Biol.">
        <title>The bagworm genome reveals a unique fibroin gene that provides high tensile strength.</title>
        <authorList>
            <person name="Kono N."/>
            <person name="Nakamura H."/>
            <person name="Ohtoshi R."/>
            <person name="Tomita M."/>
            <person name="Numata K."/>
            <person name="Arakawa K."/>
        </authorList>
    </citation>
    <scope>NUCLEOTIDE SEQUENCE [LARGE SCALE GENOMIC DNA]</scope>
</reference>
<keyword evidence="1" id="KW-0812">Transmembrane</keyword>
<accession>A0A4C1WWZ3</accession>
<dbReference type="Proteomes" id="UP000299102">
    <property type="component" value="Unassembled WGS sequence"/>
</dbReference>
<proteinExistence type="predicted"/>
<evidence type="ECO:0000313" key="2">
    <source>
        <dbReference type="EMBL" id="GBP55968.1"/>
    </source>
</evidence>
<dbReference type="EMBL" id="BGZK01000682">
    <property type="protein sequence ID" value="GBP55968.1"/>
    <property type="molecule type" value="Genomic_DNA"/>
</dbReference>
<evidence type="ECO:0000256" key="1">
    <source>
        <dbReference type="SAM" id="Phobius"/>
    </source>
</evidence>
<comment type="caution">
    <text evidence="2">The sequence shown here is derived from an EMBL/GenBank/DDBJ whole genome shotgun (WGS) entry which is preliminary data.</text>
</comment>
<name>A0A4C1WWZ3_EUMVA</name>
<protein>
    <submittedName>
        <fullName evidence="2">Uncharacterized protein</fullName>
    </submittedName>
</protein>